<dbReference type="Pfam" id="PF01553">
    <property type="entry name" value="Acyltransferase"/>
    <property type="match status" value="1"/>
</dbReference>
<feature type="transmembrane region" description="Helical" evidence="14">
    <location>
        <begin position="197"/>
        <end position="215"/>
    </location>
</feature>
<evidence type="ECO:0000256" key="3">
    <source>
        <dbReference type="ARBA" id="ARBA00008655"/>
    </source>
</evidence>
<evidence type="ECO:0000256" key="7">
    <source>
        <dbReference type="ARBA" id="ARBA00022989"/>
    </source>
</evidence>
<accession>A0A8B7PL14</accession>
<feature type="transmembrane region" description="Helical" evidence="14">
    <location>
        <begin position="6"/>
        <end position="26"/>
    </location>
</feature>
<dbReference type="OMA" id="LMRIMQR"/>
<keyword evidence="4" id="KW-0444">Lipid biosynthesis</keyword>
<dbReference type="Proteomes" id="UP000694843">
    <property type="component" value="Unplaced"/>
</dbReference>
<keyword evidence="12" id="KW-0012">Acyltransferase</keyword>
<gene>
    <name evidence="17" type="primary">LOC108682248</name>
</gene>
<dbReference type="PANTHER" id="PTHR23063">
    <property type="entry name" value="PHOSPHOLIPID ACYLTRANSFERASE"/>
    <property type="match status" value="1"/>
</dbReference>
<feature type="transmembrane region" description="Helical" evidence="14">
    <location>
        <begin position="164"/>
        <end position="185"/>
    </location>
</feature>
<dbReference type="PANTHER" id="PTHR23063:SF2">
    <property type="entry name" value="GLYCEROL-3-PHOSPHATE ACYLTRANSFERASE 4, ISOFORM D-RELATED"/>
    <property type="match status" value="1"/>
</dbReference>
<keyword evidence="6 14" id="KW-0812">Transmembrane</keyword>
<reference evidence="17" key="1">
    <citation type="submission" date="2025-08" db="UniProtKB">
        <authorList>
            <consortium name="RefSeq"/>
        </authorList>
    </citation>
    <scope>IDENTIFICATION</scope>
    <source>
        <tissue evidence="17">Whole organism</tissue>
    </source>
</reference>
<dbReference type="CDD" id="cd07991">
    <property type="entry name" value="LPLAT_LPCAT1-like"/>
    <property type="match status" value="1"/>
</dbReference>
<dbReference type="OrthoDB" id="10051137at2759"/>
<dbReference type="AlphaFoldDB" id="A0A8B7PL14"/>
<dbReference type="GO" id="GO:0016020">
    <property type="term" value="C:membrane"/>
    <property type="evidence" value="ECO:0007669"/>
    <property type="project" value="UniProtKB-SubCell"/>
</dbReference>
<keyword evidence="8" id="KW-0443">Lipid metabolism</keyword>
<dbReference type="GO" id="GO:0005783">
    <property type="term" value="C:endoplasmic reticulum"/>
    <property type="evidence" value="ECO:0007669"/>
    <property type="project" value="TreeGrafter"/>
</dbReference>
<evidence type="ECO:0000256" key="14">
    <source>
        <dbReference type="SAM" id="Phobius"/>
    </source>
</evidence>
<evidence type="ECO:0000256" key="5">
    <source>
        <dbReference type="ARBA" id="ARBA00022679"/>
    </source>
</evidence>
<evidence type="ECO:0000256" key="2">
    <source>
        <dbReference type="ARBA" id="ARBA00005189"/>
    </source>
</evidence>
<name>A0A8B7PL14_HYAAZ</name>
<comment type="pathway">
    <text evidence="2">Lipid metabolism.</text>
</comment>
<keyword evidence="16" id="KW-1185">Reference proteome</keyword>
<evidence type="ECO:0000256" key="1">
    <source>
        <dbReference type="ARBA" id="ARBA00004370"/>
    </source>
</evidence>
<dbReference type="RefSeq" id="XP_018026868.1">
    <property type="nucleotide sequence ID" value="XM_018171379.1"/>
</dbReference>
<sequence length="583" mass="65479">MESLLGSLLLIHFCLFVFLFLIAACGRRLGLRKRYIQLLLKLFQFSQNRVEERRRDRFPSVSLDESDIVEDIQQLSFSQPKYLGLPEADENGFHMSDILEYIRAGVSAIVEDTVLTNFVPEVPPCWNLLTRTNTRDYEFVSCRLTLLWMSGFLIRYLFLLPTRMMVLLTGMLILLACTVVVGAFPEGPTKRKLNGRLSIFCFDFVAGSLSLFATFHNTENRPKSGITVANHTSPIDSMILSTDNVYDMVGQRHGGLLGYFMTLLSRSSTHIWFERSSAKDRSEVSRRLKEHTANPELPPILIFPEGVCVNNTSVVQFKKGAFEIDSVIYPVAIRFDSRFGDAYWWQDAFFSYVLYTMTSWAIVCDVWYLPPVTRQPHETAIDFANRVKAAIAVKGGLSDVSIDGFLKANPPKADLKSQYQREFAKHCMPDTSDCFITQNSSSDHKAAMDAFARNITERSSLSRRVSNSSAQPNTSQIYIPDAQFEMQLVDSPTKVATVDESNVATLPSLDDFETNIVDCSEIVCEFNESNLAKCAAVDGTTAAVEVRRRLNVLTCQNINPDDGGLAVHASNDLNPDLLRISST</sequence>
<dbReference type="InterPro" id="IPR045252">
    <property type="entry name" value="LPCAT1-like"/>
</dbReference>
<keyword evidence="10" id="KW-0594">Phospholipid biosynthesis</keyword>
<evidence type="ECO:0000259" key="15">
    <source>
        <dbReference type="SMART" id="SM00563"/>
    </source>
</evidence>
<protein>
    <submittedName>
        <fullName evidence="17">Glycerol-3-phosphate acyltransferase 3-like</fullName>
    </submittedName>
</protein>
<evidence type="ECO:0000256" key="4">
    <source>
        <dbReference type="ARBA" id="ARBA00022516"/>
    </source>
</evidence>
<dbReference type="GeneID" id="108682248"/>
<evidence type="ECO:0000256" key="8">
    <source>
        <dbReference type="ARBA" id="ARBA00023098"/>
    </source>
</evidence>
<proteinExistence type="inferred from homology"/>
<dbReference type="GO" id="GO:0004366">
    <property type="term" value="F:glycerol-3-phosphate O-acyltransferase activity"/>
    <property type="evidence" value="ECO:0007669"/>
    <property type="project" value="TreeGrafter"/>
</dbReference>
<evidence type="ECO:0000313" key="17">
    <source>
        <dbReference type="RefSeq" id="XP_018026868.1"/>
    </source>
</evidence>
<dbReference type="SMART" id="SM00563">
    <property type="entry name" value="PlsC"/>
    <property type="match status" value="1"/>
</dbReference>
<comment type="pathway">
    <text evidence="13">Phospholipid metabolism.</text>
</comment>
<feature type="transmembrane region" description="Helical" evidence="14">
    <location>
        <begin position="140"/>
        <end position="158"/>
    </location>
</feature>
<evidence type="ECO:0000313" key="16">
    <source>
        <dbReference type="Proteomes" id="UP000694843"/>
    </source>
</evidence>
<comment type="subcellular location">
    <subcellularLocation>
        <location evidence="1">Membrane</location>
    </subcellularLocation>
</comment>
<dbReference type="GO" id="GO:0019432">
    <property type="term" value="P:triglyceride biosynthetic process"/>
    <property type="evidence" value="ECO:0007669"/>
    <property type="project" value="TreeGrafter"/>
</dbReference>
<keyword evidence="5" id="KW-0808">Transferase</keyword>
<comment type="similarity">
    <text evidence="3">Belongs to the 1-acyl-sn-glycerol-3-phosphate acyltransferase family.</text>
</comment>
<keyword evidence="9 14" id="KW-0472">Membrane</keyword>
<organism evidence="16 17">
    <name type="scientific">Hyalella azteca</name>
    <name type="common">Amphipod</name>
    <dbReference type="NCBI Taxonomy" id="294128"/>
    <lineage>
        <taxon>Eukaryota</taxon>
        <taxon>Metazoa</taxon>
        <taxon>Ecdysozoa</taxon>
        <taxon>Arthropoda</taxon>
        <taxon>Crustacea</taxon>
        <taxon>Multicrustacea</taxon>
        <taxon>Malacostraca</taxon>
        <taxon>Eumalacostraca</taxon>
        <taxon>Peracarida</taxon>
        <taxon>Amphipoda</taxon>
        <taxon>Senticaudata</taxon>
        <taxon>Talitrida</taxon>
        <taxon>Talitroidea</taxon>
        <taxon>Hyalellidae</taxon>
        <taxon>Hyalella</taxon>
    </lineage>
</organism>
<dbReference type="KEGG" id="hazt:108682248"/>
<dbReference type="InterPro" id="IPR002123">
    <property type="entry name" value="Plipid/glycerol_acylTrfase"/>
</dbReference>
<feature type="domain" description="Phospholipid/glycerol acyltransferase" evidence="15">
    <location>
        <begin position="225"/>
        <end position="336"/>
    </location>
</feature>
<keyword evidence="11" id="KW-1208">Phospholipid metabolism</keyword>
<keyword evidence="7 14" id="KW-1133">Transmembrane helix</keyword>
<dbReference type="GO" id="GO:0008654">
    <property type="term" value="P:phospholipid biosynthetic process"/>
    <property type="evidence" value="ECO:0007669"/>
    <property type="project" value="UniProtKB-KW"/>
</dbReference>
<evidence type="ECO:0000256" key="6">
    <source>
        <dbReference type="ARBA" id="ARBA00022692"/>
    </source>
</evidence>
<evidence type="ECO:0000256" key="9">
    <source>
        <dbReference type="ARBA" id="ARBA00023136"/>
    </source>
</evidence>
<evidence type="ECO:0000256" key="12">
    <source>
        <dbReference type="ARBA" id="ARBA00023315"/>
    </source>
</evidence>
<evidence type="ECO:0000256" key="11">
    <source>
        <dbReference type="ARBA" id="ARBA00023264"/>
    </source>
</evidence>
<evidence type="ECO:0000256" key="13">
    <source>
        <dbReference type="ARBA" id="ARBA00025707"/>
    </source>
</evidence>
<evidence type="ECO:0000256" key="10">
    <source>
        <dbReference type="ARBA" id="ARBA00023209"/>
    </source>
</evidence>